<comment type="caution">
    <text evidence="1">The sequence shown here is derived from an EMBL/GenBank/DDBJ whole genome shotgun (WGS) entry which is preliminary data.</text>
</comment>
<proteinExistence type="predicted"/>
<organism evidence="1 2">
    <name type="scientific">Dreissena polymorpha</name>
    <name type="common">Zebra mussel</name>
    <name type="synonym">Mytilus polymorpha</name>
    <dbReference type="NCBI Taxonomy" id="45954"/>
    <lineage>
        <taxon>Eukaryota</taxon>
        <taxon>Metazoa</taxon>
        <taxon>Spiralia</taxon>
        <taxon>Lophotrochozoa</taxon>
        <taxon>Mollusca</taxon>
        <taxon>Bivalvia</taxon>
        <taxon>Autobranchia</taxon>
        <taxon>Heteroconchia</taxon>
        <taxon>Euheterodonta</taxon>
        <taxon>Imparidentia</taxon>
        <taxon>Neoheterodontei</taxon>
        <taxon>Myida</taxon>
        <taxon>Dreissenoidea</taxon>
        <taxon>Dreissenidae</taxon>
        <taxon>Dreissena</taxon>
    </lineage>
</organism>
<protein>
    <submittedName>
        <fullName evidence="1">Uncharacterized protein</fullName>
    </submittedName>
</protein>
<name>A0A9D4KIK9_DREPO</name>
<reference evidence="1" key="2">
    <citation type="submission" date="2020-11" db="EMBL/GenBank/DDBJ databases">
        <authorList>
            <person name="McCartney M.A."/>
            <person name="Auch B."/>
            <person name="Kono T."/>
            <person name="Mallez S."/>
            <person name="Becker A."/>
            <person name="Gohl D.M."/>
            <person name="Silverstein K.A.T."/>
            <person name="Koren S."/>
            <person name="Bechman K.B."/>
            <person name="Herman A."/>
            <person name="Abrahante J.E."/>
            <person name="Garbe J."/>
        </authorList>
    </citation>
    <scope>NUCLEOTIDE SEQUENCE</scope>
    <source>
        <strain evidence="1">Duluth1</strain>
        <tissue evidence="1">Whole animal</tissue>
    </source>
</reference>
<accession>A0A9D4KIK9</accession>
<keyword evidence="2" id="KW-1185">Reference proteome</keyword>
<gene>
    <name evidence="1" type="ORF">DPMN_113612</name>
</gene>
<sequence length="80" mass="9155">MTWTEDGLSPYAPYIPDARPYSNDLYLPSYTKRAQWAQHTGGKRATLNQLLRRLVALYGDRDIHYSGRSSHVRFGAGGRR</sequence>
<dbReference type="Proteomes" id="UP000828390">
    <property type="component" value="Unassembled WGS sequence"/>
</dbReference>
<evidence type="ECO:0000313" key="2">
    <source>
        <dbReference type="Proteomes" id="UP000828390"/>
    </source>
</evidence>
<reference evidence="1" key="1">
    <citation type="journal article" date="2019" name="bioRxiv">
        <title>The Genome of the Zebra Mussel, Dreissena polymorpha: A Resource for Invasive Species Research.</title>
        <authorList>
            <person name="McCartney M.A."/>
            <person name="Auch B."/>
            <person name="Kono T."/>
            <person name="Mallez S."/>
            <person name="Zhang Y."/>
            <person name="Obille A."/>
            <person name="Becker A."/>
            <person name="Abrahante J.E."/>
            <person name="Garbe J."/>
            <person name="Badalamenti J.P."/>
            <person name="Herman A."/>
            <person name="Mangelson H."/>
            <person name="Liachko I."/>
            <person name="Sullivan S."/>
            <person name="Sone E.D."/>
            <person name="Koren S."/>
            <person name="Silverstein K.A.T."/>
            <person name="Beckman K.B."/>
            <person name="Gohl D.M."/>
        </authorList>
    </citation>
    <scope>NUCLEOTIDE SEQUENCE</scope>
    <source>
        <strain evidence="1">Duluth1</strain>
        <tissue evidence="1">Whole animal</tissue>
    </source>
</reference>
<evidence type="ECO:0000313" key="1">
    <source>
        <dbReference type="EMBL" id="KAH3840168.1"/>
    </source>
</evidence>
<dbReference type="AlphaFoldDB" id="A0A9D4KIK9"/>
<dbReference type="EMBL" id="JAIWYP010000004">
    <property type="protein sequence ID" value="KAH3840168.1"/>
    <property type="molecule type" value="Genomic_DNA"/>
</dbReference>